<feature type="transmembrane region" description="Helical" evidence="6">
    <location>
        <begin position="72"/>
        <end position="93"/>
    </location>
</feature>
<evidence type="ECO:0000256" key="3">
    <source>
        <dbReference type="ARBA" id="ARBA00022989"/>
    </source>
</evidence>
<feature type="transmembrane region" description="Helical" evidence="6">
    <location>
        <begin position="445"/>
        <end position="472"/>
    </location>
</feature>
<gene>
    <name evidence="7" type="ORF">SLS59_005423</name>
</gene>
<evidence type="ECO:0000256" key="2">
    <source>
        <dbReference type="ARBA" id="ARBA00022692"/>
    </source>
</evidence>
<sequence>MSLTTDGPQPTSGIERIPPQLDAEKNQHTIGYDGVSDNAGTNEYDIDGEKVQDFQRGVERIRIITSIWNKPTLVAMFVLLYLIHFVDMLQNYIDSGLNPYVTSAFASHGLLTVGTVISTALGGCVPLTMAKVIDLWGRVEGFCMMLLICVLGMIVKAVCTNVQSYIGGHILYWTGHIGLLYVIDVMCADITSLKNRMIIFGINATPRIAATFAGPEITELFLYGPGWRWAFGAFIIILVVCSVPAMALMLYMYRQARKAGYAEKHRSGRTTFQSIKHYAIEFDIFGIVLLMAAFCLFMLPFTLQAYAPQQWKTPYIIAMIVLGILLFPTFGLYEKYLAPVPFLPWKYLKEPTIVGSCLLYGVMFLSVFCWNAMYNSYLQVVHRQSIVNAGYILNSFSLTSSVFGPLIGMLISYTGNFKWIAMTGVPITLLGTALLIPFRQPDSPVGVLAFTQVLVGLGTGIFATCGQLAVMAPVTHQQVAVVNALWGLFGGFGSSIGYSIAGAMWNGITPGKLYELLPEGSKDQAATIFGDITVQMSFADGTPERAAVVGAYAHTQRLMVIAGACFIPLCVASIFIWKNINVKKLEEEQGKQTKGLVF</sequence>
<dbReference type="Proteomes" id="UP001521222">
    <property type="component" value="Unassembled WGS sequence"/>
</dbReference>
<dbReference type="PANTHER" id="PTHR23501:SF107">
    <property type="entry name" value="TRANSPORTER, PUTATIVE (AFU_ORTHOLOGUE AFUA_7G04730)-RELATED"/>
    <property type="match status" value="1"/>
</dbReference>
<reference evidence="7 8" key="1">
    <citation type="submission" date="2024-02" db="EMBL/GenBank/DDBJ databases">
        <title>De novo assembly and annotation of 12 fungi associated with fruit tree decline syndrome in Ontario, Canada.</title>
        <authorList>
            <person name="Sulman M."/>
            <person name="Ellouze W."/>
            <person name="Ilyukhin E."/>
        </authorList>
    </citation>
    <scope>NUCLEOTIDE SEQUENCE [LARGE SCALE GENOMIC DNA]</scope>
    <source>
        <strain evidence="7 8">M97-236</strain>
    </source>
</reference>
<feature type="transmembrane region" description="Helical" evidence="6">
    <location>
        <begin position="170"/>
        <end position="188"/>
    </location>
</feature>
<feature type="transmembrane region" description="Helical" evidence="6">
    <location>
        <begin position="484"/>
        <end position="505"/>
    </location>
</feature>
<feature type="region of interest" description="Disordered" evidence="5">
    <location>
        <begin position="1"/>
        <end position="20"/>
    </location>
</feature>
<feature type="transmembrane region" description="Helical" evidence="6">
    <location>
        <begin position="419"/>
        <end position="438"/>
    </location>
</feature>
<keyword evidence="2 6" id="KW-0812">Transmembrane</keyword>
<dbReference type="InterPro" id="IPR036259">
    <property type="entry name" value="MFS_trans_sf"/>
</dbReference>
<feature type="transmembrane region" description="Helical" evidence="6">
    <location>
        <begin position="353"/>
        <end position="374"/>
    </location>
</feature>
<feature type="transmembrane region" description="Helical" evidence="6">
    <location>
        <begin position="105"/>
        <end position="127"/>
    </location>
</feature>
<evidence type="ECO:0000256" key="5">
    <source>
        <dbReference type="SAM" id="MobiDB-lite"/>
    </source>
</evidence>
<comment type="subcellular location">
    <subcellularLocation>
        <location evidence="1">Membrane</location>
        <topology evidence="1">Multi-pass membrane protein</topology>
    </subcellularLocation>
</comment>
<dbReference type="InterPro" id="IPR011701">
    <property type="entry name" value="MFS"/>
</dbReference>
<name>A0ABR3R9Z1_9PLEO</name>
<feature type="compositionally biased region" description="Polar residues" evidence="5">
    <location>
        <begin position="1"/>
        <end position="12"/>
    </location>
</feature>
<feature type="transmembrane region" description="Helical" evidence="6">
    <location>
        <begin position="284"/>
        <end position="303"/>
    </location>
</feature>
<evidence type="ECO:0008006" key="9">
    <source>
        <dbReference type="Google" id="ProtNLM"/>
    </source>
</evidence>
<dbReference type="SUPFAM" id="SSF103473">
    <property type="entry name" value="MFS general substrate transporter"/>
    <property type="match status" value="2"/>
</dbReference>
<feature type="transmembrane region" description="Helical" evidence="6">
    <location>
        <begin position="558"/>
        <end position="577"/>
    </location>
</feature>
<feature type="transmembrane region" description="Helical" evidence="6">
    <location>
        <begin position="229"/>
        <end position="253"/>
    </location>
</feature>
<comment type="caution">
    <text evidence="7">The sequence shown here is derived from an EMBL/GenBank/DDBJ whole genome shotgun (WGS) entry which is preliminary data.</text>
</comment>
<organism evidence="7 8">
    <name type="scientific">Nothophoma quercina</name>
    <dbReference type="NCBI Taxonomy" id="749835"/>
    <lineage>
        <taxon>Eukaryota</taxon>
        <taxon>Fungi</taxon>
        <taxon>Dikarya</taxon>
        <taxon>Ascomycota</taxon>
        <taxon>Pezizomycotina</taxon>
        <taxon>Dothideomycetes</taxon>
        <taxon>Pleosporomycetidae</taxon>
        <taxon>Pleosporales</taxon>
        <taxon>Pleosporineae</taxon>
        <taxon>Didymellaceae</taxon>
        <taxon>Nothophoma</taxon>
    </lineage>
</organism>
<dbReference type="EMBL" id="JAKIXB020000016">
    <property type="protein sequence ID" value="KAL1601269.1"/>
    <property type="molecule type" value="Genomic_DNA"/>
</dbReference>
<keyword evidence="8" id="KW-1185">Reference proteome</keyword>
<dbReference type="Gene3D" id="1.20.1250.20">
    <property type="entry name" value="MFS general substrate transporter like domains"/>
    <property type="match status" value="2"/>
</dbReference>
<evidence type="ECO:0000313" key="7">
    <source>
        <dbReference type="EMBL" id="KAL1601269.1"/>
    </source>
</evidence>
<keyword evidence="3 6" id="KW-1133">Transmembrane helix</keyword>
<feature type="transmembrane region" description="Helical" evidence="6">
    <location>
        <begin position="315"/>
        <end position="333"/>
    </location>
</feature>
<evidence type="ECO:0000313" key="8">
    <source>
        <dbReference type="Proteomes" id="UP001521222"/>
    </source>
</evidence>
<dbReference type="Pfam" id="PF07690">
    <property type="entry name" value="MFS_1"/>
    <property type="match status" value="1"/>
</dbReference>
<proteinExistence type="predicted"/>
<feature type="transmembrane region" description="Helical" evidence="6">
    <location>
        <begin position="386"/>
        <end position="413"/>
    </location>
</feature>
<feature type="transmembrane region" description="Helical" evidence="6">
    <location>
        <begin position="139"/>
        <end position="158"/>
    </location>
</feature>
<evidence type="ECO:0000256" key="4">
    <source>
        <dbReference type="ARBA" id="ARBA00023136"/>
    </source>
</evidence>
<evidence type="ECO:0000256" key="6">
    <source>
        <dbReference type="SAM" id="Phobius"/>
    </source>
</evidence>
<accession>A0ABR3R9Z1</accession>
<protein>
    <recommendedName>
        <fullName evidence="9">Siderophore iron transporter mirB</fullName>
    </recommendedName>
</protein>
<evidence type="ECO:0000256" key="1">
    <source>
        <dbReference type="ARBA" id="ARBA00004141"/>
    </source>
</evidence>
<keyword evidence="4 6" id="KW-0472">Membrane</keyword>
<dbReference type="PANTHER" id="PTHR23501">
    <property type="entry name" value="MAJOR FACILITATOR SUPERFAMILY"/>
    <property type="match status" value="1"/>
</dbReference>